<dbReference type="EMBL" id="CP002865">
    <property type="protein sequence ID" value="AEI37025.1"/>
    <property type="molecule type" value="Genomic_DNA"/>
</dbReference>
<name>F8ETL5_ZYMMT</name>
<dbReference type="RefSeq" id="WP_013933425.1">
    <property type="nucleotide sequence ID" value="NC_015709.1"/>
</dbReference>
<proteinExistence type="predicted"/>
<protein>
    <submittedName>
        <fullName evidence="2">Dihydroxy-acid dehydratase K01687 dihydroxy-acid dehydratase</fullName>
    </submittedName>
</protein>
<accession>F8ETL5</accession>
<evidence type="ECO:0000259" key="1">
    <source>
        <dbReference type="Pfam" id="PF24877"/>
    </source>
</evidence>
<feature type="domain" description="Dihydroxy-acid/6-phosphogluconate dehydratase C-terminal" evidence="1">
    <location>
        <begin position="2"/>
        <end position="41"/>
    </location>
</feature>
<evidence type="ECO:0000313" key="2">
    <source>
        <dbReference type="EMBL" id="AEI37025.1"/>
    </source>
</evidence>
<dbReference type="Pfam" id="PF24877">
    <property type="entry name" value="ILV_EDD_C"/>
    <property type="match status" value="1"/>
</dbReference>
<dbReference type="InterPro" id="IPR056740">
    <property type="entry name" value="ILV_EDD_C"/>
</dbReference>
<dbReference type="KEGG" id="zmp:Zymop_0121"/>
<dbReference type="HOGENOM" id="CLU_3260228_0_0_5"/>
<dbReference type="Gene3D" id="3.50.30.80">
    <property type="entry name" value="IlvD/EDD C-terminal domain-like"/>
    <property type="match status" value="1"/>
</dbReference>
<dbReference type="SUPFAM" id="SSF52016">
    <property type="entry name" value="LeuD/IlvD-like"/>
    <property type="match status" value="1"/>
</dbReference>
<dbReference type="PATRIC" id="fig|579138.3.peg.136"/>
<dbReference type="InterPro" id="IPR042096">
    <property type="entry name" value="Dihydro-acid_dehy_C"/>
</dbReference>
<evidence type="ECO:0000313" key="3">
    <source>
        <dbReference type="Proteomes" id="UP000000491"/>
    </source>
</evidence>
<reference evidence="2 3" key="1">
    <citation type="journal article" date="2011" name="J. Bacteriol.">
        <title>Genome sequence of the ethanol-producing Zymomonas mobilis subsp. pomaceae lectotype strain ATCC 29192.</title>
        <authorList>
            <person name="Kouvelis V.N."/>
            <person name="Davenport K.W."/>
            <person name="Brettin T.S."/>
            <person name="Bruce D."/>
            <person name="Detter C."/>
            <person name="Han C.S."/>
            <person name="Nolan M."/>
            <person name="Tapia R."/>
            <person name="Damoulaki A."/>
            <person name="Kyrpides N.C."/>
            <person name="Typas M.A."/>
            <person name="Pappas K.M."/>
        </authorList>
    </citation>
    <scope>NUCLEOTIDE SEQUENCE [LARGE SCALE GENOMIC DNA]</scope>
    <source>
        <strain evidence="3">ATCC 29192 / DSM 22645 / JCM 10191 / CCUG 17912 / NBRC 13757 / NCIMB 11200 / NRRL B-4491 / Barker I</strain>
    </source>
</reference>
<dbReference type="AlphaFoldDB" id="F8ETL5"/>
<gene>
    <name evidence="2" type="ordered locus">Zymop_0121</name>
</gene>
<dbReference type="Proteomes" id="UP000000491">
    <property type="component" value="Chromosome"/>
</dbReference>
<sequence>METTEYGLITLVEEGDIIHIDANKDTIDLDVPENVLAERRKN</sequence>
<organism evidence="2 3">
    <name type="scientific">Zymomonas mobilis subsp. pomaceae (strain ATCC 29192 / DSM 22645 / JCM 10191 / CCUG 17912 / NBRC 13757 / NCIMB 11200 / NRRL B-4491 / Barker I)</name>
    <dbReference type="NCBI Taxonomy" id="579138"/>
    <lineage>
        <taxon>Bacteria</taxon>
        <taxon>Pseudomonadati</taxon>
        <taxon>Pseudomonadota</taxon>
        <taxon>Alphaproteobacteria</taxon>
        <taxon>Sphingomonadales</taxon>
        <taxon>Zymomonadaceae</taxon>
        <taxon>Zymomonas</taxon>
    </lineage>
</organism>
<dbReference type="STRING" id="579138.Zymop_0121"/>